<evidence type="ECO:0000313" key="2">
    <source>
        <dbReference type="EMBL" id="KKK48200.1"/>
    </source>
</evidence>
<feature type="non-terminal residue" evidence="2">
    <location>
        <position position="337"/>
    </location>
</feature>
<organism evidence="2">
    <name type="scientific">marine sediment metagenome</name>
    <dbReference type="NCBI Taxonomy" id="412755"/>
    <lineage>
        <taxon>unclassified sequences</taxon>
        <taxon>metagenomes</taxon>
        <taxon>ecological metagenomes</taxon>
    </lineage>
</organism>
<accession>A0A0F8WIZ7</accession>
<evidence type="ECO:0000256" key="1">
    <source>
        <dbReference type="SAM" id="MobiDB-lite"/>
    </source>
</evidence>
<reference evidence="2" key="1">
    <citation type="journal article" date="2015" name="Nature">
        <title>Complex archaea that bridge the gap between prokaryotes and eukaryotes.</title>
        <authorList>
            <person name="Spang A."/>
            <person name="Saw J.H."/>
            <person name="Jorgensen S.L."/>
            <person name="Zaremba-Niedzwiedzka K."/>
            <person name="Martijn J."/>
            <person name="Lind A.E."/>
            <person name="van Eijk R."/>
            <person name="Schleper C."/>
            <person name="Guy L."/>
            <person name="Ettema T.J."/>
        </authorList>
    </citation>
    <scope>NUCLEOTIDE SEQUENCE</scope>
</reference>
<feature type="region of interest" description="Disordered" evidence="1">
    <location>
        <begin position="131"/>
        <end position="229"/>
    </location>
</feature>
<feature type="non-terminal residue" evidence="2">
    <location>
        <position position="1"/>
    </location>
</feature>
<name>A0A0F8WIZ7_9ZZZZ</name>
<dbReference type="EMBL" id="LAZR01069186">
    <property type="protein sequence ID" value="KKK48200.1"/>
    <property type="molecule type" value="Genomic_DNA"/>
</dbReference>
<comment type="caution">
    <text evidence="2">The sequence shown here is derived from an EMBL/GenBank/DDBJ whole genome shotgun (WGS) entry which is preliminary data.</text>
</comment>
<sequence>AFKDMSKLQEQDFSNPALLKELVSIKSDVTMAKDALAKQAIDMATAAEENGYGNAEEIKHNMEKWLPDEPDRIKWDMEDPAGQMNVEQPELPKELEDLVGDLLEEEEDLFEEMDDITAKYNMSGDKGIGWDAMDGPISSMNAQGVTGNQLPNTSEISGRSGEGRQGKSVGEFVEDKAVGKGGRRTPTRLTPEPFQQGQVDDTSKEPAGGASGGGKLSGAGAEGLEGPLPPELQKELKRMAGKHAQLRNKAERIQGGFNVSDFSNYQFLKAITLMTKVQHDLDNFRYVNALRQKPVTLADLPDTTLSEIDSDPAAVATSVEATKAELSPSVAMIQPPR</sequence>
<protein>
    <submittedName>
        <fullName evidence="2">Uncharacterized protein</fullName>
    </submittedName>
</protein>
<feature type="compositionally biased region" description="Polar residues" evidence="1">
    <location>
        <begin position="138"/>
        <end position="157"/>
    </location>
</feature>
<feature type="compositionally biased region" description="Gly residues" evidence="1">
    <location>
        <begin position="209"/>
        <end position="223"/>
    </location>
</feature>
<proteinExistence type="predicted"/>
<dbReference type="AlphaFoldDB" id="A0A0F8WIZ7"/>
<gene>
    <name evidence="2" type="ORF">LCGC14_3147530</name>
</gene>